<feature type="non-terminal residue" evidence="1">
    <location>
        <position position="1"/>
    </location>
</feature>
<comment type="caution">
    <text evidence="1">The sequence shown here is derived from an EMBL/GenBank/DDBJ whole genome shotgun (WGS) entry which is preliminary data.</text>
</comment>
<protein>
    <submittedName>
        <fullName evidence="1">Uncharacterized protein</fullName>
    </submittedName>
</protein>
<reference evidence="1 2" key="1">
    <citation type="submission" date="2024-05" db="EMBL/GenBank/DDBJ databases">
        <authorList>
            <person name="Wallberg A."/>
        </authorList>
    </citation>
    <scope>NUCLEOTIDE SEQUENCE [LARGE SCALE GENOMIC DNA]</scope>
</reference>
<dbReference type="EMBL" id="CAXKWB010060369">
    <property type="protein sequence ID" value="CAL4182938.1"/>
    <property type="molecule type" value="Genomic_DNA"/>
</dbReference>
<dbReference type="Proteomes" id="UP001497623">
    <property type="component" value="Unassembled WGS sequence"/>
</dbReference>
<dbReference type="AlphaFoldDB" id="A0AAV2SG25"/>
<proteinExistence type="predicted"/>
<keyword evidence="2" id="KW-1185">Reference proteome</keyword>
<evidence type="ECO:0000313" key="2">
    <source>
        <dbReference type="Proteomes" id="UP001497623"/>
    </source>
</evidence>
<evidence type="ECO:0000313" key="1">
    <source>
        <dbReference type="EMBL" id="CAL4182938.1"/>
    </source>
</evidence>
<gene>
    <name evidence="1" type="ORF">MNOR_LOCUS35639</name>
</gene>
<sequence>ENDAELAAELQRNLTNFWDDMNRVVEKLRELQSYEENQMKEVIPGPTSNKYIATSLMLGQLYDALREIQGIGEELEVFSDLRSQTKDIMQDLLNITETHMLNSFEDILKL</sequence>
<name>A0AAV2SG25_MEGNR</name>
<organism evidence="1 2">
    <name type="scientific">Meganyctiphanes norvegica</name>
    <name type="common">Northern krill</name>
    <name type="synonym">Thysanopoda norvegica</name>
    <dbReference type="NCBI Taxonomy" id="48144"/>
    <lineage>
        <taxon>Eukaryota</taxon>
        <taxon>Metazoa</taxon>
        <taxon>Ecdysozoa</taxon>
        <taxon>Arthropoda</taxon>
        <taxon>Crustacea</taxon>
        <taxon>Multicrustacea</taxon>
        <taxon>Malacostraca</taxon>
        <taxon>Eumalacostraca</taxon>
        <taxon>Eucarida</taxon>
        <taxon>Euphausiacea</taxon>
        <taxon>Euphausiidae</taxon>
        <taxon>Meganyctiphanes</taxon>
    </lineage>
</organism>
<accession>A0AAV2SG25</accession>